<keyword evidence="1" id="KW-1133">Transmembrane helix</keyword>
<evidence type="ECO:0000313" key="5">
    <source>
        <dbReference type="Proteomes" id="UP000521358"/>
    </source>
</evidence>
<dbReference type="EMBL" id="NGJX01000001">
    <property type="protein sequence ID" value="RSU05505.1"/>
    <property type="molecule type" value="Genomic_DNA"/>
</dbReference>
<dbReference type="OrthoDB" id="2200010at2"/>
<dbReference type="GeneID" id="63145617"/>
<dbReference type="Proteomes" id="UP000521358">
    <property type="component" value="Unassembled WGS sequence"/>
</dbReference>
<name>A0A369B1D5_9ENTE</name>
<dbReference type="EMBL" id="JAAVMB010000009">
    <property type="protein sequence ID" value="NKC68139.1"/>
    <property type="molecule type" value="Genomic_DNA"/>
</dbReference>
<accession>A0A369B1D5</accession>
<keyword evidence="4" id="KW-1185">Reference proteome</keyword>
<gene>
    <name evidence="3" type="ORF">CBF32_00470</name>
    <name evidence="2" type="ORF">HED35_08575</name>
</gene>
<feature type="transmembrane region" description="Helical" evidence="1">
    <location>
        <begin position="73"/>
        <end position="92"/>
    </location>
</feature>
<keyword evidence="1" id="KW-0472">Membrane</keyword>
<comment type="caution">
    <text evidence="2">The sequence shown here is derived from an EMBL/GenBank/DDBJ whole genome shotgun (WGS) entry which is preliminary data.</text>
</comment>
<dbReference type="RefSeq" id="WP_086342048.1">
    <property type="nucleotide sequence ID" value="NZ_CP081459.1"/>
</dbReference>
<proteinExistence type="predicted"/>
<keyword evidence="1" id="KW-0812">Transmembrane</keyword>
<evidence type="ECO:0000256" key="1">
    <source>
        <dbReference type="SAM" id="Phobius"/>
    </source>
</evidence>
<dbReference type="AlphaFoldDB" id="A0A369B1D5"/>
<reference evidence="3 4" key="1">
    <citation type="submission" date="2017-05" db="EMBL/GenBank/DDBJ databases">
        <title>Vagococcus spp. assemblies.</title>
        <authorList>
            <person name="Gulvik C.A."/>
        </authorList>
    </citation>
    <scope>NUCLEOTIDE SEQUENCE [LARGE SCALE GENOMIC DNA]</scope>
    <source>
        <strain evidence="3 4">NCFB 2497</strain>
    </source>
</reference>
<sequence length="98" mass="10929">MSLIINIIAIATTFASMLYFYYHSNLAKKTVLGQKVLAFTSQITMSAFILGLGVILIELNAFGLSRSKFVDHLLLYGAFVGLVNALSLWYFSRTLKED</sequence>
<dbReference type="Proteomes" id="UP000288197">
    <property type="component" value="Unassembled WGS sequence"/>
</dbReference>
<evidence type="ECO:0000313" key="3">
    <source>
        <dbReference type="EMBL" id="RSU05505.1"/>
    </source>
</evidence>
<evidence type="ECO:0008006" key="6">
    <source>
        <dbReference type="Google" id="ProtNLM"/>
    </source>
</evidence>
<evidence type="ECO:0000313" key="2">
    <source>
        <dbReference type="EMBL" id="NKC68139.1"/>
    </source>
</evidence>
<feature type="transmembrane region" description="Helical" evidence="1">
    <location>
        <begin position="7"/>
        <end position="24"/>
    </location>
</feature>
<organism evidence="2 5">
    <name type="scientific">Vagococcus fluvialis</name>
    <dbReference type="NCBI Taxonomy" id="2738"/>
    <lineage>
        <taxon>Bacteria</taxon>
        <taxon>Bacillati</taxon>
        <taxon>Bacillota</taxon>
        <taxon>Bacilli</taxon>
        <taxon>Lactobacillales</taxon>
        <taxon>Enterococcaceae</taxon>
        <taxon>Vagococcus</taxon>
    </lineage>
</organism>
<reference evidence="2 5" key="2">
    <citation type="submission" date="2020-03" db="EMBL/GenBank/DDBJ databases">
        <title>Bacterial samples isolated from urine from healthy bovine heifers (Gyr breed).</title>
        <authorList>
            <person name="Giannattasio-Ferraz S."/>
            <person name="Maskeri L."/>
            <person name="Penido A."/>
            <person name="Barbosa-Stancioli E.F."/>
            <person name="Putonti C."/>
        </authorList>
    </citation>
    <scope>NUCLEOTIDE SEQUENCE [LARGE SCALE GENOMIC DNA]</scope>
    <source>
        <strain evidence="2 5">UFMG-H7</strain>
    </source>
</reference>
<evidence type="ECO:0000313" key="4">
    <source>
        <dbReference type="Proteomes" id="UP000288197"/>
    </source>
</evidence>
<feature type="transmembrane region" description="Helical" evidence="1">
    <location>
        <begin position="36"/>
        <end position="61"/>
    </location>
</feature>
<protein>
    <recommendedName>
        <fullName evidence="6">YtpI-like protein</fullName>
    </recommendedName>
</protein>